<dbReference type="Pfam" id="PF20283">
    <property type="entry name" value="CTD7"/>
    <property type="match status" value="1"/>
</dbReference>
<protein>
    <recommendedName>
        <fullName evidence="1">ABC-three component systems C-terminal domain-containing protein</fullName>
    </recommendedName>
</protein>
<sequence>MTEHGSLTHAAEGAALGFYFQSLHALRGILEQPHDDAAVCLERLDDVEFVSNGEPLLVQLKHSMSEKPAAVTLASRALWRTFKAWIDVLPKVVLEATRFQLVTVASLDAEGVLGSLLTESADRESLHVKLLQEARRVVDAHEAAKHAGTPPHADRVGGCMAFLQLDEDTRRSLLSKITVRPGSSNITAISGEIADCLVNFPPQQRPVLCTRLIEWWDLQVIFTLCGKRERFITKLEVQLKIAELAGEIERDELLPDFETALLPTDHVPDSMLTRQIELVGGTPSDVRLAVREEWRARSQRHKWISERLDMASRIVKYDSLLQERWQDKHERMCEECGEEEETHKRQCGHQLLRWSYDLAHTEVRPFAPNWSATYYVRGSYQVLAIDLLVGWHPDFRRLLGSNS</sequence>
<evidence type="ECO:0000313" key="3">
    <source>
        <dbReference type="Proteomes" id="UP000075238"/>
    </source>
</evidence>
<organism evidence="2 3">
    <name type="scientific">Cupriavidus nantongensis</name>
    <dbReference type="NCBI Taxonomy" id="1796606"/>
    <lineage>
        <taxon>Bacteria</taxon>
        <taxon>Pseudomonadati</taxon>
        <taxon>Pseudomonadota</taxon>
        <taxon>Betaproteobacteria</taxon>
        <taxon>Burkholderiales</taxon>
        <taxon>Burkholderiaceae</taxon>
        <taxon>Cupriavidus</taxon>
    </lineage>
</organism>
<evidence type="ECO:0000313" key="2">
    <source>
        <dbReference type="EMBL" id="AMR77720.1"/>
    </source>
</evidence>
<accession>A0A142JI08</accession>
<dbReference type="InterPro" id="IPR046913">
    <property type="entry name" value="ABC-3C_CTD7"/>
</dbReference>
<name>A0A142JI08_9BURK</name>
<reference evidence="2 3" key="1">
    <citation type="submission" date="2016-03" db="EMBL/GenBank/DDBJ databases">
        <title>Complete genome sequence of a novel chlorpyrifos degrading bacterium, Cupriavidus nantongensis sp. X1.</title>
        <authorList>
            <person name="Fang L."/>
        </authorList>
    </citation>
    <scope>NUCLEOTIDE SEQUENCE [LARGE SCALE GENOMIC DNA]</scope>
    <source>
        <strain evidence="2 3">X1</strain>
    </source>
</reference>
<dbReference type="AlphaFoldDB" id="A0A142JI08"/>
<feature type="domain" description="ABC-three component systems C-terminal" evidence="1">
    <location>
        <begin position="274"/>
        <end position="399"/>
    </location>
</feature>
<dbReference type="EMBL" id="CP014844">
    <property type="protein sequence ID" value="AMR77720.1"/>
    <property type="molecule type" value="Genomic_DNA"/>
</dbReference>
<dbReference type="Proteomes" id="UP000075238">
    <property type="component" value="Chromosome 1"/>
</dbReference>
<proteinExistence type="predicted"/>
<evidence type="ECO:0000259" key="1">
    <source>
        <dbReference type="Pfam" id="PF20283"/>
    </source>
</evidence>
<dbReference type="KEGG" id="cnan:A2G96_08215"/>
<dbReference type="STRING" id="1796606.A2G96_08215"/>
<keyword evidence="3" id="KW-1185">Reference proteome</keyword>
<gene>
    <name evidence="2" type="ORF">A2G96_08215</name>
</gene>